<dbReference type="Pfam" id="PF09785">
    <property type="entry name" value="Prp31_C"/>
    <property type="match status" value="1"/>
</dbReference>
<dbReference type="InterPro" id="IPR000719">
    <property type="entry name" value="Prot_kinase_dom"/>
</dbReference>
<dbReference type="InterPro" id="IPR011009">
    <property type="entry name" value="Kinase-like_dom_sf"/>
</dbReference>
<accession>A0ABR1FKF1</accession>
<dbReference type="InterPro" id="IPR017441">
    <property type="entry name" value="Protein_kinase_ATP_BS"/>
</dbReference>
<keyword evidence="16" id="KW-1185">Reference proteome</keyword>
<dbReference type="SMART" id="SM00931">
    <property type="entry name" value="NOSIC"/>
    <property type="match status" value="1"/>
</dbReference>
<comment type="similarity">
    <text evidence="2">Belongs to the PRP31 family.</text>
</comment>
<keyword evidence="8" id="KW-0508">mRNA splicing</keyword>
<keyword evidence="5 11" id="KW-0547">Nucleotide-binding</keyword>
<dbReference type="SMART" id="SM00220">
    <property type="entry name" value="S_TKc"/>
    <property type="match status" value="1"/>
</dbReference>
<feature type="compositionally biased region" description="Low complexity" evidence="12">
    <location>
        <begin position="416"/>
        <end position="425"/>
    </location>
</feature>
<evidence type="ECO:0000259" key="14">
    <source>
        <dbReference type="PROSITE" id="PS51358"/>
    </source>
</evidence>
<comment type="caution">
    <text evidence="15">The sequence shown here is derived from an EMBL/GenBank/DDBJ whole genome shotgun (WGS) entry which is preliminary data.</text>
</comment>
<dbReference type="Pfam" id="PF01798">
    <property type="entry name" value="Nop"/>
    <property type="match status" value="1"/>
</dbReference>
<evidence type="ECO:0000256" key="2">
    <source>
        <dbReference type="ARBA" id="ARBA00005572"/>
    </source>
</evidence>
<dbReference type="PROSITE" id="PS51358">
    <property type="entry name" value="NOP"/>
    <property type="match status" value="1"/>
</dbReference>
<feature type="compositionally biased region" description="Acidic residues" evidence="12">
    <location>
        <begin position="426"/>
        <end position="454"/>
    </location>
</feature>
<feature type="region of interest" description="Disordered" evidence="12">
    <location>
        <begin position="358"/>
        <end position="388"/>
    </location>
</feature>
<dbReference type="PROSITE" id="PS50011">
    <property type="entry name" value="PROTEIN_KINASE_DOM"/>
    <property type="match status" value="1"/>
</dbReference>
<feature type="binding site" evidence="11">
    <location>
        <position position="56"/>
    </location>
    <ligand>
        <name>ATP</name>
        <dbReference type="ChEBI" id="CHEBI:30616"/>
    </ligand>
</feature>
<evidence type="ECO:0000313" key="16">
    <source>
        <dbReference type="Proteomes" id="UP001363151"/>
    </source>
</evidence>
<feature type="domain" description="Nop" evidence="14">
    <location>
        <begin position="635"/>
        <end position="755"/>
    </location>
</feature>
<dbReference type="SUPFAM" id="SSF56112">
    <property type="entry name" value="Protein kinase-like (PK-like)"/>
    <property type="match status" value="1"/>
</dbReference>
<dbReference type="CDD" id="cd05117">
    <property type="entry name" value="STKc_CAMK"/>
    <property type="match status" value="1"/>
</dbReference>
<dbReference type="InterPro" id="IPR008271">
    <property type="entry name" value="Ser/Thr_kinase_AS"/>
</dbReference>
<comment type="subcellular location">
    <subcellularLocation>
        <location evidence="1">Nucleus</location>
    </subcellularLocation>
</comment>
<evidence type="ECO:0000256" key="3">
    <source>
        <dbReference type="ARBA" id="ARBA00022664"/>
    </source>
</evidence>
<dbReference type="PROSITE" id="PS00107">
    <property type="entry name" value="PROTEIN_KINASE_ATP"/>
    <property type="match status" value="1"/>
</dbReference>
<evidence type="ECO:0000256" key="11">
    <source>
        <dbReference type="PROSITE-ProRule" id="PRU10141"/>
    </source>
</evidence>
<evidence type="ECO:0000256" key="10">
    <source>
        <dbReference type="ARBA" id="ARBA00023274"/>
    </source>
</evidence>
<feature type="compositionally biased region" description="Basic residues" evidence="12">
    <location>
        <begin position="773"/>
        <end position="783"/>
    </location>
</feature>
<dbReference type="InterPro" id="IPR019175">
    <property type="entry name" value="Prp31_C"/>
</dbReference>
<dbReference type="SUPFAM" id="SSF89124">
    <property type="entry name" value="Nop domain"/>
    <property type="match status" value="1"/>
</dbReference>
<feature type="region of interest" description="Disordered" evidence="12">
    <location>
        <begin position="408"/>
        <end position="454"/>
    </location>
</feature>
<evidence type="ECO:0000256" key="7">
    <source>
        <dbReference type="ARBA" id="ARBA00022884"/>
    </source>
</evidence>
<dbReference type="Gene3D" id="1.10.287.4070">
    <property type="match status" value="1"/>
</dbReference>
<feature type="compositionally biased region" description="Low complexity" evidence="12">
    <location>
        <begin position="376"/>
        <end position="387"/>
    </location>
</feature>
<feature type="domain" description="Protein kinase" evidence="13">
    <location>
        <begin position="26"/>
        <end position="299"/>
    </location>
</feature>
<gene>
    <name evidence="15" type="primary">PRPF31</name>
    <name evidence="15" type="ORF">SO694_00032382</name>
</gene>
<evidence type="ECO:0000256" key="9">
    <source>
        <dbReference type="ARBA" id="ARBA00023242"/>
    </source>
</evidence>
<dbReference type="InterPro" id="IPR036070">
    <property type="entry name" value="Nop_dom_sf"/>
</dbReference>
<organism evidence="15 16">
    <name type="scientific">Aureococcus anophagefferens</name>
    <name type="common">Harmful bloom alga</name>
    <dbReference type="NCBI Taxonomy" id="44056"/>
    <lineage>
        <taxon>Eukaryota</taxon>
        <taxon>Sar</taxon>
        <taxon>Stramenopiles</taxon>
        <taxon>Ochrophyta</taxon>
        <taxon>Pelagophyceae</taxon>
        <taxon>Pelagomonadales</taxon>
        <taxon>Pelagomonadaceae</taxon>
        <taxon>Aureococcus</taxon>
    </lineage>
</organism>
<evidence type="ECO:0000256" key="12">
    <source>
        <dbReference type="SAM" id="MobiDB-lite"/>
    </source>
</evidence>
<keyword evidence="7" id="KW-0694">RNA-binding</keyword>
<keyword evidence="10" id="KW-0687">Ribonucleoprotein</keyword>
<feature type="region of interest" description="Disordered" evidence="12">
    <location>
        <begin position="758"/>
        <end position="792"/>
    </location>
</feature>
<dbReference type="PANTHER" id="PTHR13904:SF0">
    <property type="entry name" value="U4_U6 SMALL NUCLEAR RIBONUCLEOPROTEIN PRP31"/>
    <property type="match status" value="1"/>
</dbReference>
<evidence type="ECO:0000259" key="13">
    <source>
        <dbReference type="PROSITE" id="PS50011"/>
    </source>
</evidence>
<evidence type="ECO:0000256" key="4">
    <source>
        <dbReference type="ARBA" id="ARBA00022728"/>
    </source>
</evidence>
<evidence type="ECO:0000313" key="15">
    <source>
        <dbReference type="EMBL" id="KAK7232475.1"/>
    </source>
</evidence>
<dbReference type="Proteomes" id="UP001363151">
    <property type="component" value="Unassembled WGS sequence"/>
</dbReference>
<dbReference type="PROSITE" id="PS00108">
    <property type="entry name" value="PROTEIN_KINASE_ST"/>
    <property type="match status" value="1"/>
</dbReference>
<proteinExistence type="inferred from homology"/>
<keyword evidence="6 11" id="KW-0067">ATP-binding</keyword>
<dbReference type="InterPro" id="IPR012976">
    <property type="entry name" value="NOSIC"/>
</dbReference>
<evidence type="ECO:0000256" key="6">
    <source>
        <dbReference type="ARBA" id="ARBA00022840"/>
    </source>
</evidence>
<keyword evidence="9" id="KW-0539">Nucleus</keyword>
<dbReference type="Gene3D" id="1.10.246.90">
    <property type="entry name" value="Nop domain"/>
    <property type="match status" value="1"/>
</dbReference>
<dbReference type="Pfam" id="PF00069">
    <property type="entry name" value="Pkinase"/>
    <property type="match status" value="1"/>
</dbReference>
<keyword evidence="4" id="KW-0747">Spliceosome</keyword>
<dbReference type="InterPro" id="IPR042239">
    <property type="entry name" value="Nop_C"/>
</dbReference>
<dbReference type="InterPro" id="IPR027105">
    <property type="entry name" value="Prp31"/>
</dbReference>
<sequence>MSPAEIHNKTLEQDSRVKKIDVKSEYTLGRVLGKGAFAKVHIGRLIKNSKVERAVKVVDLKALNTSDVEALDCEIKTMRRVQHHNIVSLYDCYLYHDKFIMVLELCKGGELFDRIVSKEHYSEKEARSCFAQMVEAIGHCHLHEVVHRDLKPENLLYQDRVGTPNADVLKLADFGLASLLSPDHHLSTACGTPGYVSPEILTASKGKGYGKECDLWSLGVILYILLCGYPPFYDENNNNAVIFKQIKAGAFAFADPYWTDISQEAKDLVTACLTVDPEKRVTCEGVFNRAGQESEIPNFKASYLGRLQERGWPTRDRVALHIGHFSDNMKKYNLRRKFKGAVLGIMAGRRVSAMFKASPDLAPPDVAPPARRETSSAHSRAATATMALELKPRENMALTLADSFLNDLDELEDDGPGAPAPAEGGAADDLDGLEADLDDLDDMGDDESDDGGEENLDAVLAGLAAPAGGGVAALARLSVSDRYRRHMSAIETFAAREAEPGSIGVGDDDAEYVLIVESNEILIKIDAEVHQLHRYVNDVYAKKFPELDTLVPSKMEYMRVVDRMRNEMDMTAVDLSDVLPPTVVMVVSVTGSTTSGQPLGAGELDECVAGCAECFRLERDKGTILSYLESRMSVLAPNLTRLVGSSLAAMLVGMAGGLEKLAHVPACNLTVMGQEKRHLAGFGMTAGLPHTGVLYFSDLVQAAPPALRRKALKIVAAKSSLAVRLDAFGNKHDGDVAAADGWRDEIAAKIEKACEPPKAQKVKALPPPDIMTGKKKRGGRRVRNAKEKTRSTELRTQMNKRAFAHNLGAEYGDDSMGLDFGMVGREGGKMRSSTKKEKQVKVSAKRRKMIQMSSGATNGLSSSLVFTPVQGIELANPEADGARVAAANEKWFAQSSGFQSALPQSKPGLFG</sequence>
<evidence type="ECO:0000256" key="1">
    <source>
        <dbReference type="ARBA" id="ARBA00004123"/>
    </source>
</evidence>
<evidence type="ECO:0000256" key="8">
    <source>
        <dbReference type="ARBA" id="ARBA00023187"/>
    </source>
</evidence>
<keyword evidence="3" id="KW-0507">mRNA processing</keyword>
<name>A0ABR1FKF1_AURAN</name>
<dbReference type="PANTHER" id="PTHR13904">
    <property type="entry name" value="PRE-MRNA SPLICING FACTOR PRP31"/>
    <property type="match status" value="1"/>
</dbReference>
<dbReference type="EMBL" id="JBBJCI010000368">
    <property type="protein sequence ID" value="KAK7232475.1"/>
    <property type="molecule type" value="Genomic_DNA"/>
</dbReference>
<dbReference type="InterPro" id="IPR002687">
    <property type="entry name" value="Nop_dom"/>
</dbReference>
<evidence type="ECO:0000256" key="5">
    <source>
        <dbReference type="ARBA" id="ARBA00022741"/>
    </source>
</evidence>
<protein>
    <submittedName>
        <fullName evidence="15">Pre-RNA processing factor</fullName>
    </submittedName>
</protein>
<dbReference type="Gene3D" id="1.10.510.10">
    <property type="entry name" value="Transferase(Phosphotransferase) domain 1"/>
    <property type="match status" value="1"/>
</dbReference>
<reference evidence="15 16" key="1">
    <citation type="submission" date="2024-03" db="EMBL/GenBank/DDBJ databases">
        <title>Aureococcus anophagefferens CCMP1851 and Kratosvirus quantuckense: Draft genome of a second virus-susceptible host strain in the model system.</title>
        <authorList>
            <person name="Chase E."/>
            <person name="Truchon A.R."/>
            <person name="Schepens W."/>
            <person name="Wilhelm S.W."/>
        </authorList>
    </citation>
    <scope>NUCLEOTIDE SEQUENCE [LARGE SCALE GENOMIC DNA]</scope>
    <source>
        <strain evidence="15 16">CCMP1851</strain>
    </source>
</reference>